<evidence type="ECO:0000259" key="6">
    <source>
        <dbReference type="SMART" id="SM00382"/>
    </source>
</evidence>
<evidence type="ECO:0000259" key="7">
    <source>
        <dbReference type="SMART" id="SM01086"/>
    </source>
</evidence>
<proteinExistence type="predicted"/>
<keyword evidence="2 8" id="KW-0067">ATP-binding</keyword>
<dbReference type="Gene3D" id="4.10.860.10">
    <property type="entry name" value="UVR domain"/>
    <property type="match status" value="1"/>
</dbReference>
<evidence type="ECO:0000256" key="2">
    <source>
        <dbReference type="ARBA" id="ARBA00022840"/>
    </source>
</evidence>
<dbReference type="Proteomes" id="UP000719500">
    <property type="component" value="Unassembled WGS sequence"/>
</dbReference>
<keyword evidence="8" id="KW-0378">Hydrolase</keyword>
<feature type="domain" description="Clp ATPase C-terminal" evidence="7">
    <location>
        <begin position="680"/>
        <end position="769"/>
    </location>
</feature>
<evidence type="ECO:0000256" key="5">
    <source>
        <dbReference type="SAM" id="MobiDB-lite"/>
    </source>
</evidence>
<keyword evidence="9" id="KW-1185">Reference proteome</keyword>
<sequence>MQPTLCSRCKKNIAVVFISKMEGDKTINEGLCLKCAKELGLPQVDDMMKRMGISDEDLETLNSEMLQAMNGVENIEDLPGGEDLGEEEEEGKTATFPFLNRLFSGETAKSGESGGQEEGGARGREKERKDPKNGKRKYLENYCISLTQRAQEGKLDPVIGREEEIERVVQILNRRQKNNPCLIGEPGVGKTAIAEGLAQRIAKGDVPFKLRDKEVYLLDLTALVAGTQFRGQFESRMKGLIDEVKRLGNIILMIDEVHNIVGAGDAEGSMNAANILKPALSRGEIQVIGATTFNEYRKSIEKDTALERRFQPVTVNEPSIEDSVKILQGLAPKYEQFHGVKISEGILRQAVLLSERYITDRFLPDKAIDLIDEACSDLNLKDPDISRRMEIQRELDDYEKERTMLEEQEEKTEQDYARMAELKSREMQLNTELNGLLEKGDPQLSMDNLAHVIELWTKIPAAKIREQEFQRLSQLEGRLKSHIIGQDQAVTAVAAAVRRNRVGISPKHKPVSFIFVGPTGVGKTELVKQLANDLFNTPDALIRLDMSEFMEKHSVSRLVGSPPGYVGYDEAGQLTEKIRRKPYAVVLFDEIEKAHPDVLNILLQILDDGEITDAHGRKVNFENTIIVMTSNAGSATKEGTVGFGRSVNEQDADRAMKALQQFLRPEFINRVDAVITFNRLSEENFHGIARIMLNELVGSLKEKGITFTYDDALVELLTKKSYSLTYGARNLRRTIQRELEDPMATQIIDSYEHPISQVKATVENDAIKLYTL</sequence>
<comment type="caution">
    <text evidence="8">The sequence shown here is derived from an EMBL/GenBank/DDBJ whole genome shotgun (WGS) entry which is preliminary data.</text>
</comment>
<evidence type="ECO:0000313" key="8">
    <source>
        <dbReference type="EMBL" id="MBM6850001.1"/>
    </source>
</evidence>
<dbReference type="InterPro" id="IPR027417">
    <property type="entry name" value="P-loop_NTPase"/>
</dbReference>
<dbReference type="CDD" id="cd00009">
    <property type="entry name" value="AAA"/>
    <property type="match status" value="1"/>
</dbReference>
<dbReference type="Pfam" id="PF10431">
    <property type="entry name" value="ClpB_D2-small"/>
    <property type="match status" value="1"/>
</dbReference>
<keyword evidence="3" id="KW-0143">Chaperone</keyword>
<feature type="compositionally biased region" description="Basic and acidic residues" evidence="5">
    <location>
        <begin position="119"/>
        <end position="134"/>
    </location>
</feature>
<dbReference type="InterPro" id="IPR003959">
    <property type="entry name" value="ATPase_AAA_core"/>
</dbReference>
<dbReference type="InterPro" id="IPR003593">
    <property type="entry name" value="AAA+_ATPase"/>
</dbReference>
<gene>
    <name evidence="8" type="ORF">H9X91_00940</name>
</gene>
<name>A0ABS2FSJ1_9FIRM</name>
<keyword evidence="1" id="KW-0547">Nucleotide-binding</keyword>
<dbReference type="PRINTS" id="PR00300">
    <property type="entry name" value="CLPPROTEASEA"/>
</dbReference>
<dbReference type="InterPro" id="IPR050130">
    <property type="entry name" value="ClpA_ClpB"/>
</dbReference>
<dbReference type="Gene3D" id="1.10.8.60">
    <property type="match status" value="2"/>
</dbReference>
<dbReference type="SUPFAM" id="SSF52540">
    <property type="entry name" value="P-loop containing nucleoside triphosphate hydrolases"/>
    <property type="match status" value="2"/>
</dbReference>
<feature type="coiled-coil region" evidence="4">
    <location>
        <begin position="388"/>
        <end position="439"/>
    </location>
</feature>
<dbReference type="Pfam" id="PF17871">
    <property type="entry name" value="AAA_lid_9"/>
    <property type="match status" value="1"/>
</dbReference>
<dbReference type="Gene3D" id="3.40.50.300">
    <property type="entry name" value="P-loop containing nucleotide triphosphate hydrolases"/>
    <property type="match status" value="2"/>
</dbReference>
<dbReference type="PANTHER" id="PTHR11638:SF175">
    <property type="entry name" value="ATP-DEPENDENT CLP PROTEASE, ATP-BINDING SUBUNIT CLPC"/>
    <property type="match status" value="1"/>
</dbReference>
<dbReference type="Pfam" id="PF00004">
    <property type="entry name" value="AAA"/>
    <property type="match status" value="1"/>
</dbReference>
<keyword evidence="4" id="KW-0175">Coiled coil</keyword>
<dbReference type="InterPro" id="IPR001270">
    <property type="entry name" value="ClpA/B"/>
</dbReference>
<protein>
    <submittedName>
        <fullName evidence="8">ATP-dependent Clp protease ATP-binding subunit</fullName>
    </submittedName>
</protein>
<evidence type="ECO:0000313" key="9">
    <source>
        <dbReference type="Proteomes" id="UP000719500"/>
    </source>
</evidence>
<dbReference type="PANTHER" id="PTHR11638">
    <property type="entry name" value="ATP-DEPENDENT CLP PROTEASE"/>
    <property type="match status" value="1"/>
</dbReference>
<dbReference type="GO" id="GO:0006508">
    <property type="term" value="P:proteolysis"/>
    <property type="evidence" value="ECO:0007669"/>
    <property type="project" value="UniProtKB-KW"/>
</dbReference>
<evidence type="ECO:0000256" key="4">
    <source>
        <dbReference type="SAM" id="Coils"/>
    </source>
</evidence>
<organism evidence="8 9">
    <name type="scientific">Oscillibacter valericigenes</name>
    <dbReference type="NCBI Taxonomy" id="351091"/>
    <lineage>
        <taxon>Bacteria</taxon>
        <taxon>Bacillati</taxon>
        <taxon>Bacillota</taxon>
        <taxon>Clostridia</taxon>
        <taxon>Eubacteriales</taxon>
        <taxon>Oscillospiraceae</taxon>
        <taxon>Oscillibacter</taxon>
    </lineage>
</organism>
<dbReference type="GO" id="GO:0005524">
    <property type="term" value="F:ATP binding"/>
    <property type="evidence" value="ECO:0007669"/>
    <property type="project" value="UniProtKB-KW"/>
</dbReference>
<dbReference type="InterPro" id="IPR019489">
    <property type="entry name" value="Clp_ATPase_C"/>
</dbReference>
<dbReference type="InterPro" id="IPR028299">
    <property type="entry name" value="ClpA/B_CS2"/>
</dbReference>
<keyword evidence="8" id="KW-0645">Protease</keyword>
<dbReference type="CDD" id="cd19499">
    <property type="entry name" value="RecA-like_ClpB_Hsp104-like"/>
    <property type="match status" value="1"/>
</dbReference>
<dbReference type="InterPro" id="IPR041546">
    <property type="entry name" value="ClpA/ClpB_AAA_lid"/>
</dbReference>
<dbReference type="PROSITE" id="PS00871">
    <property type="entry name" value="CLPAB_2"/>
    <property type="match status" value="1"/>
</dbReference>
<reference evidence="8 9" key="1">
    <citation type="journal article" date="2021" name="Sci. Rep.">
        <title>The distribution of antibiotic resistance genes in chicken gut microbiota commensals.</title>
        <authorList>
            <person name="Juricova H."/>
            <person name="Matiasovicova J."/>
            <person name="Kubasova T."/>
            <person name="Cejkova D."/>
            <person name="Rychlik I."/>
        </authorList>
    </citation>
    <scope>NUCLEOTIDE SEQUENCE [LARGE SCALE GENOMIC DNA]</scope>
    <source>
        <strain evidence="8 9">An411</strain>
    </source>
</reference>
<accession>A0ABS2FSJ1</accession>
<evidence type="ECO:0000256" key="1">
    <source>
        <dbReference type="ARBA" id="ARBA00022741"/>
    </source>
</evidence>
<dbReference type="SMART" id="SM01086">
    <property type="entry name" value="ClpB_D2-small"/>
    <property type="match status" value="1"/>
</dbReference>
<feature type="domain" description="AAA+ ATPase" evidence="6">
    <location>
        <begin position="176"/>
        <end position="321"/>
    </location>
</feature>
<dbReference type="RefSeq" id="WP_204801582.1">
    <property type="nucleotide sequence ID" value="NZ_JACSNX010000001.1"/>
</dbReference>
<dbReference type="GO" id="GO:0008233">
    <property type="term" value="F:peptidase activity"/>
    <property type="evidence" value="ECO:0007669"/>
    <property type="project" value="UniProtKB-KW"/>
</dbReference>
<evidence type="ECO:0000256" key="3">
    <source>
        <dbReference type="ARBA" id="ARBA00023186"/>
    </source>
</evidence>
<feature type="compositionally biased region" description="Acidic residues" evidence="5">
    <location>
        <begin position="76"/>
        <end position="90"/>
    </location>
</feature>
<feature type="region of interest" description="Disordered" evidence="5">
    <location>
        <begin position="76"/>
        <end position="134"/>
    </location>
</feature>
<feature type="domain" description="AAA+ ATPase" evidence="6">
    <location>
        <begin position="509"/>
        <end position="681"/>
    </location>
</feature>
<dbReference type="SMART" id="SM00382">
    <property type="entry name" value="AAA"/>
    <property type="match status" value="2"/>
</dbReference>
<dbReference type="Pfam" id="PF07724">
    <property type="entry name" value="AAA_2"/>
    <property type="match status" value="1"/>
</dbReference>
<dbReference type="EMBL" id="JACSNX010000001">
    <property type="protein sequence ID" value="MBM6850001.1"/>
    <property type="molecule type" value="Genomic_DNA"/>
</dbReference>